<accession>V5IFE0</accession>
<proteinExistence type="evidence at transcript level"/>
<reference evidence="2" key="1">
    <citation type="journal article" date="2015" name="Sci. Rep.">
        <title>Tissue- and time-dependent transcription in Ixodes ricinus salivary glands and midguts when blood feeding on the vertebrate host.</title>
        <authorList>
            <person name="Kotsyfakis M."/>
            <person name="Schwarz A."/>
            <person name="Erhart J."/>
            <person name="Ribeiro J.M."/>
        </authorList>
    </citation>
    <scope>NUCLEOTIDE SEQUENCE</scope>
    <source>
        <tissue evidence="2">Salivary gland and midgut</tissue>
    </source>
</reference>
<name>V5IFE0_IXORI</name>
<evidence type="ECO:0000313" key="2">
    <source>
        <dbReference type="EMBL" id="JAB75866.1"/>
    </source>
</evidence>
<protein>
    <submittedName>
        <fullName evidence="2">Putative salivary secreted protein of 21.3 kDa</fullName>
    </submittedName>
</protein>
<sequence>QLERLQLTINTMTGFRACLLLALAASALAGYTGFGYGGFGYGGLGYGGLGYGGLGYSGLGLRLRPWLVPTVSAYWLWPRLRPWSSATGRRLRPRTGYGCRVPQLSPRCRRVRPRPAVASYAVAPVRHRTLPPS</sequence>
<keyword evidence="1" id="KW-1133">Transmembrane helix</keyword>
<feature type="transmembrane region" description="Helical" evidence="1">
    <location>
        <begin position="39"/>
        <end position="59"/>
    </location>
</feature>
<keyword evidence="1" id="KW-0812">Transmembrane</keyword>
<evidence type="ECO:0000256" key="1">
    <source>
        <dbReference type="SAM" id="Phobius"/>
    </source>
</evidence>
<keyword evidence="1" id="KW-0472">Membrane</keyword>
<dbReference type="AlphaFoldDB" id="V5IFE0"/>
<dbReference type="EMBL" id="GANP01008602">
    <property type="protein sequence ID" value="JAB75866.1"/>
    <property type="molecule type" value="mRNA"/>
</dbReference>
<feature type="non-terminal residue" evidence="2">
    <location>
        <position position="1"/>
    </location>
</feature>
<organism evidence="2">
    <name type="scientific">Ixodes ricinus</name>
    <name type="common">Common tick</name>
    <name type="synonym">Acarus ricinus</name>
    <dbReference type="NCBI Taxonomy" id="34613"/>
    <lineage>
        <taxon>Eukaryota</taxon>
        <taxon>Metazoa</taxon>
        <taxon>Ecdysozoa</taxon>
        <taxon>Arthropoda</taxon>
        <taxon>Chelicerata</taxon>
        <taxon>Arachnida</taxon>
        <taxon>Acari</taxon>
        <taxon>Parasitiformes</taxon>
        <taxon>Ixodida</taxon>
        <taxon>Ixodoidea</taxon>
        <taxon>Ixodidae</taxon>
        <taxon>Ixodinae</taxon>
        <taxon>Ixodes</taxon>
    </lineage>
</organism>